<dbReference type="InterPro" id="IPR006202">
    <property type="entry name" value="Neur_chan_lig-bd"/>
</dbReference>
<dbReference type="Gene3D" id="1.20.58.390">
    <property type="entry name" value="Neurotransmitter-gated ion-channel transmembrane domain"/>
    <property type="match status" value="1"/>
</dbReference>
<dbReference type="PRINTS" id="PR00253">
    <property type="entry name" value="GABAARECEPTR"/>
</dbReference>
<evidence type="ECO:0000256" key="5">
    <source>
        <dbReference type="ARBA" id="ARBA00022692"/>
    </source>
</evidence>
<dbReference type="InterPro" id="IPR006201">
    <property type="entry name" value="Neur_channel"/>
</dbReference>
<gene>
    <name evidence="14" type="ORF">EVEC_LOCUS5179</name>
</gene>
<evidence type="ECO:0000256" key="2">
    <source>
        <dbReference type="ARBA" id="ARBA00004236"/>
    </source>
</evidence>
<evidence type="ECO:0000256" key="10">
    <source>
        <dbReference type="ARBA" id="ARBA00023303"/>
    </source>
</evidence>
<feature type="transmembrane region" description="Helical" evidence="11">
    <location>
        <begin position="146"/>
        <end position="167"/>
    </location>
</feature>
<evidence type="ECO:0000256" key="1">
    <source>
        <dbReference type="ARBA" id="ARBA00004141"/>
    </source>
</evidence>
<keyword evidence="10" id="KW-0407">Ion channel</keyword>
<feature type="domain" description="Neurotransmitter-gated ion-channel ligand-binding" evidence="12">
    <location>
        <begin position="54"/>
        <end position="144"/>
    </location>
</feature>
<dbReference type="InterPro" id="IPR036734">
    <property type="entry name" value="Neur_chan_lig-bd_sf"/>
</dbReference>
<dbReference type="PANTHER" id="PTHR18945">
    <property type="entry name" value="NEUROTRANSMITTER GATED ION CHANNEL"/>
    <property type="match status" value="1"/>
</dbReference>
<keyword evidence="15" id="KW-1185">Reference proteome</keyword>
<comment type="subcellular location">
    <subcellularLocation>
        <location evidence="2">Cell membrane</location>
    </subcellularLocation>
    <subcellularLocation>
        <location evidence="1">Membrane</location>
        <topology evidence="1">Multi-pass membrane protein</topology>
    </subcellularLocation>
</comment>
<dbReference type="AlphaFoldDB" id="A0A0N4V5Q3"/>
<feature type="domain" description="Neurotransmitter-gated ion-channel transmembrane" evidence="13">
    <location>
        <begin position="153"/>
        <end position="245"/>
    </location>
</feature>
<dbReference type="PROSITE" id="PS00236">
    <property type="entry name" value="NEUROTR_ION_CHANNEL"/>
    <property type="match status" value="1"/>
</dbReference>
<name>A0A0N4V5Q3_ENTVE</name>
<dbReference type="GO" id="GO:0005230">
    <property type="term" value="F:extracellular ligand-gated monoatomic ion channel activity"/>
    <property type="evidence" value="ECO:0007669"/>
    <property type="project" value="InterPro"/>
</dbReference>
<keyword evidence="7 11" id="KW-1133">Transmembrane helix</keyword>
<evidence type="ECO:0000259" key="13">
    <source>
        <dbReference type="Pfam" id="PF02932"/>
    </source>
</evidence>
<organism evidence="16">
    <name type="scientific">Enterobius vermicularis</name>
    <name type="common">Human pinworm</name>
    <dbReference type="NCBI Taxonomy" id="51028"/>
    <lineage>
        <taxon>Eukaryota</taxon>
        <taxon>Metazoa</taxon>
        <taxon>Ecdysozoa</taxon>
        <taxon>Nematoda</taxon>
        <taxon>Chromadorea</taxon>
        <taxon>Rhabditida</taxon>
        <taxon>Spirurina</taxon>
        <taxon>Oxyuridomorpha</taxon>
        <taxon>Oxyuroidea</taxon>
        <taxon>Oxyuridae</taxon>
        <taxon>Enterobius</taxon>
    </lineage>
</organism>
<dbReference type="SUPFAM" id="SSF63712">
    <property type="entry name" value="Nicotinic receptor ligand binding domain-like"/>
    <property type="match status" value="1"/>
</dbReference>
<evidence type="ECO:0000313" key="15">
    <source>
        <dbReference type="Proteomes" id="UP000274131"/>
    </source>
</evidence>
<dbReference type="GO" id="GO:0005886">
    <property type="term" value="C:plasma membrane"/>
    <property type="evidence" value="ECO:0007669"/>
    <property type="project" value="UniProtKB-SubCell"/>
</dbReference>
<evidence type="ECO:0000256" key="4">
    <source>
        <dbReference type="ARBA" id="ARBA00022475"/>
    </source>
</evidence>
<feature type="transmembrane region" description="Helical" evidence="11">
    <location>
        <begin position="211"/>
        <end position="231"/>
    </location>
</feature>
<evidence type="ECO:0000256" key="6">
    <source>
        <dbReference type="ARBA" id="ARBA00022729"/>
    </source>
</evidence>
<evidence type="ECO:0000256" key="3">
    <source>
        <dbReference type="ARBA" id="ARBA00022448"/>
    </source>
</evidence>
<dbReference type="STRING" id="51028.A0A0N4V5Q3"/>
<feature type="transmembrane region" description="Helical" evidence="11">
    <location>
        <begin position="297"/>
        <end position="319"/>
    </location>
</feature>
<evidence type="ECO:0000313" key="16">
    <source>
        <dbReference type="WBParaSite" id="EVEC_0000556801-mRNA-1"/>
    </source>
</evidence>
<feature type="transmembrane region" description="Helical" evidence="11">
    <location>
        <begin position="179"/>
        <end position="199"/>
    </location>
</feature>
<dbReference type="InterPro" id="IPR038050">
    <property type="entry name" value="Neuro_actylchol_rec"/>
</dbReference>
<keyword evidence="8" id="KW-0406">Ion transport</keyword>
<dbReference type="InterPro" id="IPR006028">
    <property type="entry name" value="GABAA/Glycine_rcpt"/>
</dbReference>
<dbReference type="Pfam" id="PF02931">
    <property type="entry name" value="Neur_chan_LBD"/>
    <property type="match status" value="1"/>
</dbReference>
<evidence type="ECO:0000256" key="9">
    <source>
        <dbReference type="ARBA" id="ARBA00023136"/>
    </source>
</evidence>
<dbReference type="Gene3D" id="2.70.170.10">
    <property type="entry name" value="Neurotransmitter-gated ion-channel ligand-binding domain"/>
    <property type="match status" value="2"/>
</dbReference>
<dbReference type="CDD" id="cd18990">
    <property type="entry name" value="LGIC_ECD_GABAAR"/>
    <property type="match status" value="1"/>
</dbReference>
<reference evidence="14 15" key="2">
    <citation type="submission" date="2018-10" db="EMBL/GenBank/DDBJ databases">
        <authorList>
            <consortium name="Pathogen Informatics"/>
        </authorList>
    </citation>
    <scope>NUCLEOTIDE SEQUENCE [LARGE SCALE GENOMIC DNA]</scope>
</reference>
<evidence type="ECO:0000259" key="12">
    <source>
        <dbReference type="Pfam" id="PF02931"/>
    </source>
</evidence>
<sequence length="325" mass="37824">MDIYINEMWLDPALNFEGFSSCKENLSLKHQVLDKLWTPNSCFINSKVAEIHESPFRVKGPCSMDLTNFPMDVQKCNLVYESFNYNNQEVRMRWNPLVKQAVYPTGPIVLPDFNLVGISTSRKYEPYPAGMWDELHVTFTFQRRCIWYFMQGYIPTYFTIFISWISFSLGPNALPARTMLGVNALLAMIFQFGNVMRSLPRVSYVKAIDVWMLVSITFIFCSLLELAIVGYKVKKKEKPKKLPIKTCKKEEFTSPVLNHQANSPPNYGRRFMVPVNAIELKWQKASWKTEPWTPDKIDWISSIAFPTCFAIFNIVYWSYYTHLAA</sequence>
<keyword evidence="9 11" id="KW-0472">Membrane</keyword>
<evidence type="ECO:0000256" key="8">
    <source>
        <dbReference type="ARBA" id="ARBA00023065"/>
    </source>
</evidence>
<keyword evidence="5 11" id="KW-0812">Transmembrane</keyword>
<dbReference type="InterPro" id="IPR036719">
    <property type="entry name" value="Neuro-gated_channel_TM_sf"/>
</dbReference>
<dbReference type="WBParaSite" id="EVEC_0000556801-mRNA-1">
    <property type="protein sequence ID" value="EVEC_0000556801-mRNA-1"/>
    <property type="gene ID" value="EVEC_0000556801"/>
</dbReference>
<evidence type="ECO:0000313" key="14">
    <source>
        <dbReference type="EMBL" id="VDD90428.1"/>
    </source>
</evidence>
<accession>A0A0N4V5Q3</accession>
<keyword evidence="3" id="KW-0813">Transport</keyword>
<dbReference type="EMBL" id="UXUI01008076">
    <property type="protein sequence ID" value="VDD90428.1"/>
    <property type="molecule type" value="Genomic_DNA"/>
</dbReference>
<keyword evidence="4" id="KW-1003">Cell membrane</keyword>
<dbReference type="Proteomes" id="UP000274131">
    <property type="component" value="Unassembled WGS sequence"/>
</dbReference>
<dbReference type="InterPro" id="IPR018000">
    <property type="entry name" value="Neurotransmitter_ion_chnl_CS"/>
</dbReference>
<evidence type="ECO:0000256" key="11">
    <source>
        <dbReference type="SAM" id="Phobius"/>
    </source>
</evidence>
<dbReference type="InterPro" id="IPR006029">
    <property type="entry name" value="Neurotrans-gated_channel_TM"/>
</dbReference>
<proteinExistence type="predicted"/>
<dbReference type="CDD" id="cd19049">
    <property type="entry name" value="LGIC_TM_anion"/>
    <property type="match status" value="1"/>
</dbReference>
<dbReference type="SUPFAM" id="SSF90112">
    <property type="entry name" value="Neurotransmitter-gated ion-channel transmembrane pore"/>
    <property type="match status" value="1"/>
</dbReference>
<protein>
    <submittedName>
        <fullName evidence="16">Ligand-gated ion channel 50</fullName>
    </submittedName>
</protein>
<evidence type="ECO:0000256" key="7">
    <source>
        <dbReference type="ARBA" id="ARBA00022989"/>
    </source>
</evidence>
<reference evidence="16" key="1">
    <citation type="submission" date="2017-02" db="UniProtKB">
        <authorList>
            <consortium name="WormBaseParasite"/>
        </authorList>
    </citation>
    <scope>IDENTIFICATION</scope>
</reference>
<dbReference type="GO" id="GO:0004888">
    <property type="term" value="F:transmembrane signaling receptor activity"/>
    <property type="evidence" value="ECO:0007669"/>
    <property type="project" value="InterPro"/>
</dbReference>
<dbReference type="OrthoDB" id="442503at2759"/>
<keyword evidence="6" id="KW-0732">Signal</keyword>
<dbReference type="Pfam" id="PF02932">
    <property type="entry name" value="Neur_chan_memb"/>
    <property type="match status" value="1"/>
</dbReference>